<keyword evidence="2" id="KW-0812">Transmembrane</keyword>
<feature type="coiled-coil region" evidence="1">
    <location>
        <begin position="45"/>
        <end position="91"/>
    </location>
</feature>
<dbReference type="Proteomes" id="UP000593744">
    <property type="component" value="Segment"/>
</dbReference>
<dbReference type="GeneID" id="65129136"/>
<keyword evidence="2" id="KW-1133">Transmembrane helix</keyword>
<name>A0A7M1RWI5_9CAUD</name>
<dbReference type="KEGG" id="vg:65129136"/>
<dbReference type="RefSeq" id="YP_010110814.1">
    <property type="nucleotide sequence ID" value="NC_055875.1"/>
</dbReference>
<proteinExistence type="predicted"/>
<evidence type="ECO:0000313" key="3">
    <source>
        <dbReference type="EMBL" id="QOR58656.1"/>
    </source>
</evidence>
<organism evidence="3 4">
    <name type="scientific">uncultured phage cr10_1</name>
    <dbReference type="NCBI Taxonomy" id="2772066"/>
    <lineage>
        <taxon>Viruses</taxon>
        <taxon>Duplodnaviria</taxon>
        <taxon>Heunggongvirae</taxon>
        <taxon>Uroviricota</taxon>
        <taxon>Caudoviricetes</taxon>
        <taxon>Crassvirales</taxon>
        <taxon>Suoliviridae</taxon>
        <taxon>Boorivirinae</taxon>
        <taxon>Canhaevirus</taxon>
        <taxon>Canhaevirus hiberniae</taxon>
    </lineage>
</organism>
<protein>
    <submittedName>
        <fullName evidence="3">Uncharacterized protein</fullName>
    </submittedName>
</protein>
<dbReference type="EMBL" id="MT774382">
    <property type="protein sequence ID" value="QOR58656.1"/>
    <property type="molecule type" value="Genomic_DNA"/>
</dbReference>
<keyword evidence="2" id="KW-0472">Membrane</keyword>
<keyword evidence="4" id="KW-1185">Reference proteome</keyword>
<feature type="transmembrane region" description="Helical" evidence="2">
    <location>
        <begin position="12"/>
        <end position="40"/>
    </location>
</feature>
<evidence type="ECO:0000256" key="1">
    <source>
        <dbReference type="SAM" id="Coils"/>
    </source>
</evidence>
<evidence type="ECO:0000313" key="4">
    <source>
        <dbReference type="Proteomes" id="UP000593744"/>
    </source>
</evidence>
<reference evidence="3 4" key="1">
    <citation type="submission" date="2020-07" db="EMBL/GenBank/DDBJ databases">
        <title>Taxonomic proposal: Crassvirales, a new order of highly abundant and diverse bacterial viruses.</title>
        <authorList>
            <person name="Shkoporov A.N."/>
            <person name="Stockdale S.R."/>
            <person name="Guerin E."/>
            <person name="Ross R.P."/>
            <person name="Hill C."/>
        </authorList>
    </citation>
    <scope>NUCLEOTIDE SEQUENCE [LARGE SCALE GENOMIC DNA]</scope>
</reference>
<keyword evidence="1" id="KW-0175">Coiled coil</keyword>
<evidence type="ECO:0000256" key="2">
    <source>
        <dbReference type="SAM" id="Phobius"/>
    </source>
</evidence>
<accession>A0A7M1RWI5</accession>
<sequence length="93" mass="10720">MKVLKNIWKGIRFSIGMIFTVPFLISMFCTYLFGIAVAVFDYSIIDKISEKLSIVENNNTELTDEEMLNAKRELETLIVELEKLKEALNDRVA</sequence>